<dbReference type="EMBL" id="CP003219">
    <property type="protein sequence ID" value="AEW92804.1"/>
    <property type="molecule type" value="Genomic_DNA"/>
</dbReference>
<dbReference type="InterPro" id="IPR004401">
    <property type="entry name" value="YbaB/EbfC"/>
</dbReference>
<evidence type="ECO:0000256" key="1">
    <source>
        <dbReference type="SAM" id="Coils"/>
    </source>
</evidence>
<sequence length="147" mass="15887">MSSPYDEQIEELLAQYRDAREQASETRRRINEIEVTVTAPRQVVKVTVGAQGQVKALDFPTGAYRNLPPKDLSRVILAALEQARTQALGKVSEVALGGMLGGVSPADLLQGRVDPKSLFPEELELPEAVRAYVNHGLGVREGGGNHG</sequence>
<dbReference type="InterPro" id="IPR036894">
    <property type="entry name" value="YbaB-like_sf"/>
</dbReference>
<dbReference type="KEGG" id="scy:SCATT_04330"/>
<dbReference type="RefSeq" id="WP_014141195.1">
    <property type="nucleotide sequence ID" value="NC_016111.1"/>
</dbReference>
<dbReference type="HOGENOM" id="CLU_124457_0_0_11"/>
<accession>F8JQS2</accession>
<organism evidence="2 3">
    <name type="scientific">Streptantibioticus cattleyicolor (strain ATCC 35852 / DSM 46488 / JCM 4925 / NBRC 14057 / NRRL 8057)</name>
    <name type="common">Streptomyces cattleya</name>
    <dbReference type="NCBI Taxonomy" id="1003195"/>
    <lineage>
        <taxon>Bacteria</taxon>
        <taxon>Bacillati</taxon>
        <taxon>Actinomycetota</taxon>
        <taxon>Actinomycetes</taxon>
        <taxon>Kitasatosporales</taxon>
        <taxon>Streptomycetaceae</taxon>
        <taxon>Streptantibioticus</taxon>
    </lineage>
</organism>
<evidence type="ECO:0008006" key="4">
    <source>
        <dbReference type="Google" id="ProtNLM"/>
    </source>
</evidence>
<dbReference type="Pfam" id="PF02575">
    <property type="entry name" value="YbaB_DNA_bd"/>
    <property type="match status" value="1"/>
</dbReference>
<dbReference type="OrthoDB" id="5118533at2"/>
<feature type="coiled-coil region" evidence="1">
    <location>
        <begin position="6"/>
        <end position="36"/>
    </location>
</feature>
<evidence type="ECO:0000313" key="2">
    <source>
        <dbReference type="EMBL" id="AEW92804.1"/>
    </source>
</evidence>
<dbReference type="AlphaFoldDB" id="F8JQS2"/>
<dbReference type="eggNOG" id="ENOG5033FPT">
    <property type="taxonomic scope" value="Bacteria"/>
</dbReference>
<dbReference type="Proteomes" id="UP000007842">
    <property type="component" value="Chromosome"/>
</dbReference>
<proteinExistence type="predicted"/>
<dbReference type="Gene3D" id="3.30.1310.10">
    <property type="entry name" value="Nucleoid-associated protein YbaB-like domain"/>
    <property type="match status" value="1"/>
</dbReference>
<accession>G8WNP2</accession>
<evidence type="ECO:0000313" key="3">
    <source>
        <dbReference type="Proteomes" id="UP000007842"/>
    </source>
</evidence>
<dbReference type="PATRIC" id="fig|1003195.11.peg.2058"/>
<keyword evidence="3" id="KW-1185">Reference proteome</keyword>
<name>F8JQS2_STREN</name>
<dbReference type="GO" id="GO:0003677">
    <property type="term" value="F:DNA binding"/>
    <property type="evidence" value="ECO:0007669"/>
    <property type="project" value="InterPro"/>
</dbReference>
<protein>
    <recommendedName>
        <fullName evidence="4">YbaB/EbfC DNA-binding family protein</fullName>
    </recommendedName>
</protein>
<reference evidence="3" key="1">
    <citation type="submission" date="2011-12" db="EMBL/GenBank/DDBJ databases">
        <title>Complete genome sequence of Streptomyces cattleya strain DSM 46488.</title>
        <authorList>
            <person name="Ou H.-Y."/>
            <person name="Li P."/>
            <person name="Zhao C."/>
            <person name="O'Hagan D."/>
            <person name="Deng Z."/>
        </authorList>
    </citation>
    <scope>NUCLEOTIDE SEQUENCE [LARGE SCALE GENOMIC DNA]</scope>
    <source>
        <strain evidence="3">ATCC 35852 / DSM 46488 / JCM 4925 / NBRC 14057 / NRRL 8057</strain>
    </source>
</reference>
<gene>
    <name evidence="2" type="ordered locus">SCATT_04330</name>
</gene>
<dbReference type="KEGG" id="sct:SCAT_0419"/>
<keyword evidence="1" id="KW-0175">Coiled coil</keyword>
<dbReference type="STRING" id="1003195.SCATT_04330"/>
<dbReference type="SUPFAM" id="SSF82607">
    <property type="entry name" value="YbaB-like"/>
    <property type="match status" value="1"/>
</dbReference>